<comment type="caution">
    <text evidence="1">The sequence shown here is derived from an EMBL/GenBank/DDBJ whole genome shotgun (WGS) entry which is preliminary data.</text>
</comment>
<reference evidence="1" key="1">
    <citation type="submission" date="2020-08" db="EMBL/GenBank/DDBJ databases">
        <title>Multicomponent nature underlies the extraordinary mechanical properties of spider dragline silk.</title>
        <authorList>
            <person name="Kono N."/>
            <person name="Nakamura H."/>
            <person name="Mori M."/>
            <person name="Yoshida Y."/>
            <person name="Ohtoshi R."/>
            <person name="Malay A.D."/>
            <person name="Moran D.A.P."/>
            <person name="Tomita M."/>
            <person name="Numata K."/>
            <person name="Arakawa K."/>
        </authorList>
    </citation>
    <scope>NUCLEOTIDE SEQUENCE</scope>
</reference>
<organism evidence="1 2">
    <name type="scientific">Trichonephila inaurata madagascariensis</name>
    <dbReference type="NCBI Taxonomy" id="2747483"/>
    <lineage>
        <taxon>Eukaryota</taxon>
        <taxon>Metazoa</taxon>
        <taxon>Ecdysozoa</taxon>
        <taxon>Arthropoda</taxon>
        <taxon>Chelicerata</taxon>
        <taxon>Arachnida</taxon>
        <taxon>Araneae</taxon>
        <taxon>Araneomorphae</taxon>
        <taxon>Entelegynae</taxon>
        <taxon>Araneoidea</taxon>
        <taxon>Nephilidae</taxon>
        <taxon>Trichonephila</taxon>
        <taxon>Trichonephila inaurata</taxon>
    </lineage>
</organism>
<evidence type="ECO:0000313" key="2">
    <source>
        <dbReference type="Proteomes" id="UP000886998"/>
    </source>
</evidence>
<evidence type="ECO:0008006" key="3">
    <source>
        <dbReference type="Google" id="ProtNLM"/>
    </source>
</evidence>
<dbReference type="AlphaFoldDB" id="A0A8X6IA91"/>
<dbReference type="EMBL" id="BMAV01024875">
    <property type="protein sequence ID" value="GFS36807.1"/>
    <property type="molecule type" value="Genomic_DNA"/>
</dbReference>
<gene>
    <name evidence="1" type="ORF">TNIN_2661</name>
</gene>
<proteinExistence type="predicted"/>
<name>A0A8X6IA91_9ARAC</name>
<accession>A0A8X6IA91</accession>
<sequence>MEWRLVFVRSRNELVLGIWGCHFFPLHRLMVNCSERLLVTRSSSLSLVDRIEELGLGADHPRRDAHQNIRPKDNVETVRQSVADYPSISTRRLPSQLGISRTTLRRILLWPMAEQNPNLWCQQEGATAHIARQIMDLLRENFVERLISLGLLVHEI</sequence>
<protein>
    <recommendedName>
        <fullName evidence="3">Transposase</fullName>
    </recommendedName>
</protein>
<evidence type="ECO:0000313" key="1">
    <source>
        <dbReference type="EMBL" id="GFS36807.1"/>
    </source>
</evidence>
<dbReference type="Proteomes" id="UP000886998">
    <property type="component" value="Unassembled WGS sequence"/>
</dbReference>
<keyword evidence="2" id="KW-1185">Reference proteome</keyword>